<dbReference type="SUPFAM" id="SSF54211">
    <property type="entry name" value="Ribosomal protein S5 domain 2-like"/>
    <property type="match status" value="1"/>
</dbReference>
<dbReference type="Pfam" id="PF00825">
    <property type="entry name" value="Ribonuclease_P"/>
    <property type="match status" value="1"/>
</dbReference>
<keyword evidence="4 7" id="KW-0255">Endonuclease</keyword>
<keyword evidence="3 7" id="KW-0540">Nuclease</keyword>
<keyword evidence="5 7" id="KW-0378">Hydrolase</keyword>
<dbReference type="EMBL" id="JAVRIA010000002">
    <property type="protein sequence ID" value="MDT0558009.1"/>
    <property type="molecule type" value="Genomic_DNA"/>
</dbReference>
<dbReference type="PROSITE" id="PS00648">
    <property type="entry name" value="RIBONUCLEASE_P"/>
    <property type="match status" value="1"/>
</dbReference>
<dbReference type="InterPro" id="IPR000100">
    <property type="entry name" value="RNase_P"/>
</dbReference>
<comment type="function">
    <text evidence="1 7">RNaseP catalyzes the removal of the 5'-leader sequence from pre-tRNA to produce the mature 5'-terminus. It can also cleave other RNA substrates such as 4.5S RNA. The protein component plays an auxiliary but essential role in vivo by binding to the 5'-leader sequence and broadening the substrate specificity of the ribozyme.</text>
</comment>
<evidence type="ECO:0000313" key="9">
    <source>
        <dbReference type="EMBL" id="MDT0558009.1"/>
    </source>
</evidence>
<keyword evidence="2 7" id="KW-0819">tRNA processing</keyword>
<dbReference type="InterPro" id="IPR014721">
    <property type="entry name" value="Ribsml_uS5_D2-typ_fold_subgr"/>
</dbReference>
<dbReference type="EC" id="3.1.26.5" evidence="7 8"/>
<evidence type="ECO:0000256" key="3">
    <source>
        <dbReference type="ARBA" id="ARBA00022722"/>
    </source>
</evidence>
<sequence length="125" mass="14625">MKTTFSKTERLKSKQLIDKLFYDGKSVSQFPLKLIYLKTEFNDGSVLKTGVSVSKRLFKNAVDRNRIKRLLREAFRLNKAEYFNNSSTSYAFMILYISNDGATFEVINENMKRLLNKFKEKTSEV</sequence>
<comment type="subunit">
    <text evidence="7">Consists of a catalytic RNA component (M1 or rnpB) and a protein subunit.</text>
</comment>
<dbReference type="Gene3D" id="3.30.230.10">
    <property type="match status" value="1"/>
</dbReference>
<dbReference type="RefSeq" id="WP_311426781.1">
    <property type="nucleotide sequence ID" value="NZ_JAVRIA010000002.1"/>
</dbReference>
<dbReference type="NCBIfam" id="TIGR00188">
    <property type="entry name" value="rnpA"/>
    <property type="match status" value="1"/>
</dbReference>
<comment type="caution">
    <text evidence="9">The sequence shown here is derived from an EMBL/GenBank/DDBJ whole genome shotgun (WGS) entry which is preliminary data.</text>
</comment>
<organism evidence="9 10">
    <name type="scientific">Microcosmobacter mediterraneus</name>
    <dbReference type="NCBI Taxonomy" id="3075607"/>
    <lineage>
        <taxon>Bacteria</taxon>
        <taxon>Pseudomonadati</taxon>
        <taxon>Bacteroidota</taxon>
        <taxon>Flavobacteriia</taxon>
        <taxon>Flavobacteriales</taxon>
        <taxon>Flavobacteriaceae</taxon>
        <taxon>Microcosmobacter</taxon>
    </lineage>
</organism>
<dbReference type="PANTHER" id="PTHR33992">
    <property type="entry name" value="RIBONUCLEASE P PROTEIN COMPONENT"/>
    <property type="match status" value="1"/>
</dbReference>
<reference evidence="9 10" key="1">
    <citation type="submission" date="2023-09" db="EMBL/GenBank/DDBJ databases">
        <authorList>
            <person name="Rey-Velasco X."/>
        </authorList>
    </citation>
    <scope>NUCLEOTIDE SEQUENCE [LARGE SCALE GENOMIC DNA]</scope>
    <source>
        <strain evidence="9 10">W332</strain>
    </source>
</reference>
<comment type="catalytic activity">
    <reaction evidence="7">
        <text>Endonucleolytic cleavage of RNA, removing 5'-extranucleotides from tRNA precursor.</text>
        <dbReference type="EC" id="3.1.26.5"/>
    </reaction>
</comment>
<dbReference type="GO" id="GO:0004526">
    <property type="term" value="F:ribonuclease P activity"/>
    <property type="evidence" value="ECO:0007669"/>
    <property type="project" value="UniProtKB-EC"/>
</dbReference>
<comment type="similarity">
    <text evidence="7">Belongs to the RnpA family.</text>
</comment>
<evidence type="ECO:0000256" key="4">
    <source>
        <dbReference type="ARBA" id="ARBA00022759"/>
    </source>
</evidence>
<evidence type="ECO:0000256" key="2">
    <source>
        <dbReference type="ARBA" id="ARBA00022694"/>
    </source>
</evidence>
<evidence type="ECO:0000256" key="8">
    <source>
        <dbReference type="NCBIfam" id="TIGR00188"/>
    </source>
</evidence>
<dbReference type="InterPro" id="IPR020568">
    <property type="entry name" value="Ribosomal_Su5_D2-typ_SF"/>
</dbReference>
<keyword evidence="6 7" id="KW-0694">RNA-binding</keyword>
<accession>A0ABU2YIK5</accession>
<proteinExistence type="inferred from homology"/>
<dbReference type="Proteomes" id="UP001259492">
    <property type="component" value="Unassembled WGS sequence"/>
</dbReference>
<keyword evidence="10" id="KW-1185">Reference proteome</keyword>
<dbReference type="InterPro" id="IPR020539">
    <property type="entry name" value="RNase_P_CS"/>
</dbReference>
<dbReference type="PANTHER" id="PTHR33992:SF1">
    <property type="entry name" value="RIBONUCLEASE P PROTEIN COMPONENT"/>
    <property type="match status" value="1"/>
</dbReference>
<name>A0ABU2YIK5_9FLAO</name>
<evidence type="ECO:0000256" key="1">
    <source>
        <dbReference type="ARBA" id="ARBA00002663"/>
    </source>
</evidence>
<evidence type="ECO:0000256" key="5">
    <source>
        <dbReference type="ARBA" id="ARBA00022801"/>
    </source>
</evidence>
<dbReference type="HAMAP" id="MF_00227">
    <property type="entry name" value="RNase_P"/>
    <property type="match status" value="1"/>
</dbReference>
<gene>
    <name evidence="7 9" type="primary">rnpA</name>
    <name evidence="9" type="ORF">RM697_05095</name>
</gene>
<protein>
    <recommendedName>
        <fullName evidence="7 8">Ribonuclease P protein component</fullName>
        <shortName evidence="7">RNase P protein</shortName>
        <shortName evidence="7">RNaseP protein</shortName>
        <ecNumber evidence="7 8">3.1.26.5</ecNumber>
    </recommendedName>
    <alternativeName>
        <fullName evidence="7">Protein C5</fullName>
    </alternativeName>
</protein>
<evidence type="ECO:0000256" key="7">
    <source>
        <dbReference type="HAMAP-Rule" id="MF_00227"/>
    </source>
</evidence>
<evidence type="ECO:0000256" key="6">
    <source>
        <dbReference type="ARBA" id="ARBA00022884"/>
    </source>
</evidence>
<evidence type="ECO:0000313" key="10">
    <source>
        <dbReference type="Proteomes" id="UP001259492"/>
    </source>
</evidence>